<name>A0A2P2N2L7_RHIMU</name>
<dbReference type="EMBL" id="GGEC01056223">
    <property type="protein sequence ID" value="MBX36707.1"/>
    <property type="molecule type" value="Transcribed_RNA"/>
</dbReference>
<evidence type="ECO:0000313" key="1">
    <source>
        <dbReference type="EMBL" id="MBX36707.1"/>
    </source>
</evidence>
<accession>A0A2P2N2L7</accession>
<reference evidence="1" key="1">
    <citation type="submission" date="2018-02" db="EMBL/GenBank/DDBJ databases">
        <title>Rhizophora mucronata_Transcriptome.</title>
        <authorList>
            <person name="Meera S.P."/>
            <person name="Sreeshan A."/>
            <person name="Augustine A."/>
        </authorList>
    </citation>
    <scope>NUCLEOTIDE SEQUENCE</scope>
    <source>
        <tissue evidence="1">Leaf</tissue>
    </source>
</reference>
<proteinExistence type="predicted"/>
<sequence>MLFIQEGLCTL</sequence>
<organism evidence="1">
    <name type="scientific">Rhizophora mucronata</name>
    <name type="common">Asiatic mangrove</name>
    <dbReference type="NCBI Taxonomy" id="61149"/>
    <lineage>
        <taxon>Eukaryota</taxon>
        <taxon>Viridiplantae</taxon>
        <taxon>Streptophyta</taxon>
        <taxon>Embryophyta</taxon>
        <taxon>Tracheophyta</taxon>
        <taxon>Spermatophyta</taxon>
        <taxon>Magnoliopsida</taxon>
        <taxon>eudicotyledons</taxon>
        <taxon>Gunneridae</taxon>
        <taxon>Pentapetalae</taxon>
        <taxon>rosids</taxon>
        <taxon>fabids</taxon>
        <taxon>Malpighiales</taxon>
        <taxon>Rhizophoraceae</taxon>
        <taxon>Rhizophora</taxon>
    </lineage>
</organism>
<protein>
    <submittedName>
        <fullName evidence="1">Uncharacterized protein</fullName>
    </submittedName>
</protein>